<feature type="region of interest" description="Disordered" evidence="1">
    <location>
        <begin position="1"/>
        <end position="28"/>
    </location>
</feature>
<comment type="caution">
    <text evidence="2">The sequence shown here is derived from an EMBL/GenBank/DDBJ whole genome shotgun (WGS) entry which is preliminary data.</text>
</comment>
<dbReference type="AlphaFoldDB" id="A0A918AVK8"/>
<protein>
    <submittedName>
        <fullName evidence="2">Uncharacterized protein</fullName>
    </submittedName>
</protein>
<dbReference type="Proteomes" id="UP000654123">
    <property type="component" value="Unassembled WGS sequence"/>
</dbReference>
<sequence length="86" mass="9598">MPVQDIPTDGGGPVHVPSPGTFMVDTSRGDRVGEFRRVAGPYWSLRPACGGPEWEAEPESVRRATRTERLHAEIERWNARSRGELL</sequence>
<evidence type="ECO:0000256" key="1">
    <source>
        <dbReference type="SAM" id="MobiDB-lite"/>
    </source>
</evidence>
<reference evidence="2" key="1">
    <citation type="journal article" date="2014" name="Int. J. Syst. Evol. Microbiol.">
        <title>Complete genome sequence of Corynebacterium casei LMG S-19264T (=DSM 44701T), isolated from a smear-ripened cheese.</title>
        <authorList>
            <consortium name="US DOE Joint Genome Institute (JGI-PGF)"/>
            <person name="Walter F."/>
            <person name="Albersmeier A."/>
            <person name="Kalinowski J."/>
            <person name="Ruckert C."/>
        </authorList>
    </citation>
    <scope>NUCLEOTIDE SEQUENCE</scope>
    <source>
        <strain evidence="2">JCM 4335</strain>
    </source>
</reference>
<gene>
    <name evidence="2" type="ORF">GCM10010249_04340</name>
</gene>
<name>A0A918AVK8_9ACTN</name>
<evidence type="ECO:0000313" key="2">
    <source>
        <dbReference type="EMBL" id="GGP89614.1"/>
    </source>
</evidence>
<evidence type="ECO:0000313" key="3">
    <source>
        <dbReference type="Proteomes" id="UP000654123"/>
    </source>
</evidence>
<reference evidence="2" key="2">
    <citation type="submission" date="2020-09" db="EMBL/GenBank/DDBJ databases">
        <authorList>
            <person name="Sun Q."/>
            <person name="Ohkuma M."/>
        </authorList>
    </citation>
    <scope>NUCLEOTIDE SEQUENCE</scope>
    <source>
        <strain evidence="2">JCM 4335</strain>
    </source>
</reference>
<dbReference type="EMBL" id="BMSV01000001">
    <property type="protein sequence ID" value="GGP89614.1"/>
    <property type="molecule type" value="Genomic_DNA"/>
</dbReference>
<organism evidence="2 3">
    <name type="scientific">Streptomyces roseolilacinus</name>
    <dbReference type="NCBI Taxonomy" id="66904"/>
    <lineage>
        <taxon>Bacteria</taxon>
        <taxon>Bacillati</taxon>
        <taxon>Actinomycetota</taxon>
        <taxon>Actinomycetes</taxon>
        <taxon>Kitasatosporales</taxon>
        <taxon>Streptomycetaceae</taxon>
        <taxon>Streptomyces</taxon>
    </lineage>
</organism>
<proteinExistence type="predicted"/>
<accession>A0A918AVK8</accession>
<keyword evidence="3" id="KW-1185">Reference proteome</keyword>